<feature type="chain" id="PRO_5046119551" description="Secreted protein" evidence="1">
    <location>
        <begin position="18"/>
        <end position="106"/>
    </location>
</feature>
<accession>A0ABU7B2U0</accession>
<gene>
    <name evidence="2" type="ORF">ATANTOWER_027790</name>
</gene>
<dbReference type="EMBL" id="JAHUTI010039407">
    <property type="protein sequence ID" value="MED6244169.1"/>
    <property type="molecule type" value="Genomic_DNA"/>
</dbReference>
<evidence type="ECO:0008006" key="4">
    <source>
        <dbReference type="Google" id="ProtNLM"/>
    </source>
</evidence>
<keyword evidence="1" id="KW-0732">Signal</keyword>
<organism evidence="2 3">
    <name type="scientific">Ataeniobius toweri</name>
    <dbReference type="NCBI Taxonomy" id="208326"/>
    <lineage>
        <taxon>Eukaryota</taxon>
        <taxon>Metazoa</taxon>
        <taxon>Chordata</taxon>
        <taxon>Craniata</taxon>
        <taxon>Vertebrata</taxon>
        <taxon>Euteleostomi</taxon>
        <taxon>Actinopterygii</taxon>
        <taxon>Neopterygii</taxon>
        <taxon>Teleostei</taxon>
        <taxon>Neoteleostei</taxon>
        <taxon>Acanthomorphata</taxon>
        <taxon>Ovalentaria</taxon>
        <taxon>Atherinomorphae</taxon>
        <taxon>Cyprinodontiformes</taxon>
        <taxon>Goodeidae</taxon>
        <taxon>Ataeniobius</taxon>
    </lineage>
</organism>
<protein>
    <recommendedName>
        <fullName evidence="4">Secreted protein</fullName>
    </recommendedName>
</protein>
<reference evidence="2 3" key="1">
    <citation type="submission" date="2021-07" db="EMBL/GenBank/DDBJ databases">
        <authorList>
            <person name="Palmer J.M."/>
        </authorList>
    </citation>
    <scope>NUCLEOTIDE SEQUENCE [LARGE SCALE GENOMIC DNA]</scope>
    <source>
        <strain evidence="2 3">AT_MEX2019</strain>
        <tissue evidence="2">Muscle</tissue>
    </source>
</reference>
<name>A0ABU7B2U0_9TELE</name>
<comment type="caution">
    <text evidence="2">The sequence shown here is derived from an EMBL/GenBank/DDBJ whole genome shotgun (WGS) entry which is preliminary data.</text>
</comment>
<evidence type="ECO:0000256" key="1">
    <source>
        <dbReference type="SAM" id="SignalP"/>
    </source>
</evidence>
<keyword evidence="3" id="KW-1185">Reference proteome</keyword>
<feature type="signal peptide" evidence="1">
    <location>
        <begin position="1"/>
        <end position="17"/>
    </location>
</feature>
<proteinExistence type="predicted"/>
<dbReference type="Proteomes" id="UP001345963">
    <property type="component" value="Unassembled WGS sequence"/>
</dbReference>
<sequence length="106" mass="12137">MFLRFDYVWVVFSSCHALFSLSVSVKQSASFSPPAPCQSAFVFPRVSQYIYTIILFIPRGNISAPLIHAMPFSAITCLSEFYLLNQFTRHRCLLWSAFWGLPPHLT</sequence>
<evidence type="ECO:0000313" key="3">
    <source>
        <dbReference type="Proteomes" id="UP001345963"/>
    </source>
</evidence>
<evidence type="ECO:0000313" key="2">
    <source>
        <dbReference type="EMBL" id="MED6244169.1"/>
    </source>
</evidence>